<protein>
    <submittedName>
        <fullName evidence="1">Uncharacterized protein</fullName>
    </submittedName>
</protein>
<accession>A0A8X6IVD4</accession>
<sequence>MLKIHINFVRRTRTESLSQLDQDHLSLDKIETVLLEVVRYSDLISHSQKVRSVDHRHKVKEDCVRENLLQSDFSSIR</sequence>
<organism evidence="1 2">
    <name type="scientific">Nephila pilipes</name>
    <name type="common">Giant wood spider</name>
    <name type="synonym">Nephila maculata</name>
    <dbReference type="NCBI Taxonomy" id="299642"/>
    <lineage>
        <taxon>Eukaryota</taxon>
        <taxon>Metazoa</taxon>
        <taxon>Ecdysozoa</taxon>
        <taxon>Arthropoda</taxon>
        <taxon>Chelicerata</taxon>
        <taxon>Arachnida</taxon>
        <taxon>Araneae</taxon>
        <taxon>Araneomorphae</taxon>
        <taxon>Entelegynae</taxon>
        <taxon>Araneoidea</taxon>
        <taxon>Nephilidae</taxon>
        <taxon>Nephila</taxon>
    </lineage>
</organism>
<name>A0A8X6IVD4_NEPPI</name>
<dbReference type="Proteomes" id="UP000887013">
    <property type="component" value="Unassembled WGS sequence"/>
</dbReference>
<proteinExistence type="predicted"/>
<evidence type="ECO:0000313" key="1">
    <source>
        <dbReference type="EMBL" id="GFS61688.1"/>
    </source>
</evidence>
<evidence type="ECO:0000313" key="2">
    <source>
        <dbReference type="Proteomes" id="UP000887013"/>
    </source>
</evidence>
<dbReference type="AlphaFoldDB" id="A0A8X6IVD4"/>
<comment type="caution">
    <text evidence="1">The sequence shown here is derived from an EMBL/GenBank/DDBJ whole genome shotgun (WGS) entry which is preliminary data.</text>
</comment>
<reference evidence="1" key="1">
    <citation type="submission" date="2020-08" db="EMBL/GenBank/DDBJ databases">
        <title>Multicomponent nature underlies the extraordinary mechanical properties of spider dragline silk.</title>
        <authorList>
            <person name="Kono N."/>
            <person name="Nakamura H."/>
            <person name="Mori M."/>
            <person name="Yoshida Y."/>
            <person name="Ohtoshi R."/>
            <person name="Malay A.D."/>
            <person name="Moran D.A.P."/>
            <person name="Tomita M."/>
            <person name="Numata K."/>
            <person name="Arakawa K."/>
        </authorList>
    </citation>
    <scope>NUCLEOTIDE SEQUENCE</scope>
</reference>
<keyword evidence="2" id="KW-1185">Reference proteome</keyword>
<gene>
    <name evidence="1" type="ORF">NPIL_251661</name>
</gene>
<dbReference type="EMBL" id="BMAW01047584">
    <property type="protein sequence ID" value="GFS61688.1"/>
    <property type="molecule type" value="Genomic_DNA"/>
</dbReference>